<comment type="caution">
    <text evidence="2">The sequence shown here is derived from an EMBL/GenBank/DDBJ whole genome shotgun (WGS) entry which is preliminary data.</text>
</comment>
<accession>A0A9P1BU42</accession>
<evidence type="ECO:0000313" key="4">
    <source>
        <dbReference type="Proteomes" id="UP001152797"/>
    </source>
</evidence>
<feature type="region of interest" description="Disordered" evidence="1">
    <location>
        <begin position="40"/>
        <end position="61"/>
    </location>
</feature>
<proteinExistence type="predicted"/>
<dbReference type="EMBL" id="CAMXCT020000413">
    <property type="protein sequence ID" value="CAL1131833.1"/>
    <property type="molecule type" value="Genomic_DNA"/>
</dbReference>
<evidence type="ECO:0000313" key="3">
    <source>
        <dbReference type="EMBL" id="CAL4765770.1"/>
    </source>
</evidence>
<protein>
    <submittedName>
        <fullName evidence="2">Uncharacterized protein</fullName>
    </submittedName>
</protein>
<evidence type="ECO:0000313" key="2">
    <source>
        <dbReference type="EMBL" id="CAI3978458.1"/>
    </source>
</evidence>
<gene>
    <name evidence="2" type="ORF">C1SCF055_LOCUS6510</name>
</gene>
<dbReference type="EMBL" id="CAMXCT010000413">
    <property type="protein sequence ID" value="CAI3978458.1"/>
    <property type="molecule type" value="Genomic_DNA"/>
</dbReference>
<sequence length="117" mass="12703">MMATTWSCKPWSELLDLVAATQQQLQDLALQMAVLQRAVEAKVSPKSRDGPRGPRGPRGFRHKIDAALELAEEQLLWKVSLRDEEDGAASELHKGTLAGTASGSTLDFQEEPPPAPA</sequence>
<feature type="region of interest" description="Disordered" evidence="1">
    <location>
        <begin position="87"/>
        <end position="117"/>
    </location>
</feature>
<dbReference type="AlphaFoldDB" id="A0A9P1BU42"/>
<evidence type="ECO:0000256" key="1">
    <source>
        <dbReference type="SAM" id="MobiDB-lite"/>
    </source>
</evidence>
<reference evidence="3 4" key="2">
    <citation type="submission" date="2024-05" db="EMBL/GenBank/DDBJ databases">
        <authorList>
            <person name="Chen Y."/>
            <person name="Shah S."/>
            <person name="Dougan E. K."/>
            <person name="Thang M."/>
            <person name="Chan C."/>
        </authorList>
    </citation>
    <scope>NUCLEOTIDE SEQUENCE [LARGE SCALE GENOMIC DNA]</scope>
</reference>
<organism evidence="2">
    <name type="scientific">Cladocopium goreaui</name>
    <dbReference type="NCBI Taxonomy" id="2562237"/>
    <lineage>
        <taxon>Eukaryota</taxon>
        <taxon>Sar</taxon>
        <taxon>Alveolata</taxon>
        <taxon>Dinophyceae</taxon>
        <taxon>Suessiales</taxon>
        <taxon>Symbiodiniaceae</taxon>
        <taxon>Cladocopium</taxon>
    </lineage>
</organism>
<name>A0A9P1BU42_9DINO</name>
<keyword evidence="4" id="KW-1185">Reference proteome</keyword>
<dbReference type="EMBL" id="CAMXCT030000413">
    <property type="protein sequence ID" value="CAL4765770.1"/>
    <property type="molecule type" value="Genomic_DNA"/>
</dbReference>
<reference evidence="2" key="1">
    <citation type="submission" date="2022-10" db="EMBL/GenBank/DDBJ databases">
        <authorList>
            <person name="Chen Y."/>
            <person name="Dougan E. K."/>
            <person name="Chan C."/>
            <person name="Rhodes N."/>
            <person name="Thang M."/>
        </authorList>
    </citation>
    <scope>NUCLEOTIDE SEQUENCE</scope>
</reference>
<dbReference type="Proteomes" id="UP001152797">
    <property type="component" value="Unassembled WGS sequence"/>
</dbReference>